<evidence type="ECO:0000259" key="3">
    <source>
        <dbReference type="SMART" id="SM00568"/>
    </source>
</evidence>
<dbReference type="Pfam" id="PF02893">
    <property type="entry name" value="GRAM"/>
    <property type="match status" value="1"/>
</dbReference>
<dbReference type="Gene3D" id="2.30.29.30">
    <property type="entry name" value="Pleckstrin-homology domain (PH domain)/Phosphotyrosine-binding domain (PTB)"/>
    <property type="match status" value="1"/>
</dbReference>
<protein>
    <submittedName>
        <fullName evidence="4">GLABRA2 expression modulator</fullName>
    </submittedName>
</protein>
<evidence type="ECO:0000256" key="2">
    <source>
        <dbReference type="SAM" id="MobiDB-lite"/>
    </source>
</evidence>
<comment type="similarity">
    <text evidence="1">Belongs to the GEM family.</text>
</comment>
<dbReference type="CDD" id="cd13222">
    <property type="entry name" value="PH-GRAM_GEM"/>
    <property type="match status" value="1"/>
</dbReference>
<evidence type="ECO:0000313" key="5">
    <source>
        <dbReference type="Proteomes" id="UP000236161"/>
    </source>
</evidence>
<dbReference type="InterPro" id="IPR011993">
    <property type="entry name" value="PH-like_dom_sf"/>
</dbReference>
<dbReference type="AlphaFoldDB" id="A0A2I0AIQ2"/>
<reference evidence="4 5" key="1">
    <citation type="journal article" date="2017" name="Nature">
        <title>The Apostasia genome and the evolution of orchids.</title>
        <authorList>
            <person name="Zhang G.Q."/>
            <person name="Liu K.W."/>
            <person name="Li Z."/>
            <person name="Lohaus R."/>
            <person name="Hsiao Y.Y."/>
            <person name="Niu S.C."/>
            <person name="Wang J.Y."/>
            <person name="Lin Y.C."/>
            <person name="Xu Q."/>
            <person name="Chen L.J."/>
            <person name="Yoshida K."/>
            <person name="Fujiwara S."/>
            <person name="Wang Z.W."/>
            <person name="Zhang Y.Q."/>
            <person name="Mitsuda N."/>
            <person name="Wang M."/>
            <person name="Liu G.H."/>
            <person name="Pecoraro L."/>
            <person name="Huang H.X."/>
            <person name="Xiao X.J."/>
            <person name="Lin M."/>
            <person name="Wu X.Y."/>
            <person name="Wu W.L."/>
            <person name="Chen Y.Y."/>
            <person name="Chang S.B."/>
            <person name="Sakamoto S."/>
            <person name="Ohme-Takagi M."/>
            <person name="Yagi M."/>
            <person name="Zeng S.J."/>
            <person name="Shen C.Y."/>
            <person name="Yeh C.M."/>
            <person name="Luo Y.B."/>
            <person name="Tsai W.C."/>
            <person name="Van de Peer Y."/>
            <person name="Liu Z.J."/>
        </authorList>
    </citation>
    <scope>NUCLEOTIDE SEQUENCE [LARGE SCALE GENOMIC DNA]</scope>
    <source>
        <strain evidence="5">cv. Shenzhen</strain>
        <tissue evidence="4">Stem</tissue>
    </source>
</reference>
<dbReference type="STRING" id="1088818.A0A2I0AIQ2"/>
<feature type="region of interest" description="Disordered" evidence="2">
    <location>
        <begin position="1"/>
        <end position="51"/>
    </location>
</feature>
<feature type="domain" description="GRAM" evidence="3">
    <location>
        <begin position="120"/>
        <end position="197"/>
    </location>
</feature>
<gene>
    <name evidence="4" type="primary">GEM</name>
    <name evidence="4" type="ORF">AXF42_Ash006622</name>
</gene>
<proteinExistence type="inferred from homology"/>
<dbReference type="Proteomes" id="UP000236161">
    <property type="component" value="Unassembled WGS sequence"/>
</dbReference>
<keyword evidence="5" id="KW-1185">Reference proteome</keyword>
<evidence type="ECO:0000313" key="4">
    <source>
        <dbReference type="EMBL" id="PKA55420.1"/>
    </source>
</evidence>
<dbReference type="PANTHER" id="PTHR31969">
    <property type="entry name" value="GEM-LIKE PROTEIN 2"/>
    <property type="match status" value="1"/>
</dbReference>
<sequence>MDHALDLPETKAIAGGPSPNLDAEDIELAHPPPGDDPPAVQPYAFPPADSTLSASTKINVETMRDMFGRWSKNVGETTKRAEHMSRNVWQHLKTGPSFTEAAIGIIAQGTKVIAEGGYEKIFRQCFDNLPQEQLKHSFACYLSTSAGPVMGILHISTAKVAFCSDNPISYNVGNRAEWSYYKVVIPLHQLRTAKPSASQNNPSEKYIQIVSVDNHEFWFMGFVSYEDAVKNLEDVVKDVHDLQA</sequence>
<feature type="compositionally biased region" description="Pro residues" evidence="2">
    <location>
        <begin position="30"/>
        <end position="40"/>
    </location>
</feature>
<accession>A0A2I0AIQ2</accession>
<dbReference type="OrthoDB" id="640718at2759"/>
<organism evidence="4 5">
    <name type="scientific">Apostasia shenzhenica</name>
    <dbReference type="NCBI Taxonomy" id="1088818"/>
    <lineage>
        <taxon>Eukaryota</taxon>
        <taxon>Viridiplantae</taxon>
        <taxon>Streptophyta</taxon>
        <taxon>Embryophyta</taxon>
        <taxon>Tracheophyta</taxon>
        <taxon>Spermatophyta</taxon>
        <taxon>Magnoliopsida</taxon>
        <taxon>Liliopsida</taxon>
        <taxon>Asparagales</taxon>
        <taxon>Orchidaceae</taxon>
        <taxon>Apostasioideae</taxon>
        <taxon>Apostasia</taxon>
    </lineage>
</organism>
<dbReference type="SMART" id="SM00568">
    <property type="entry name" value="GRAM"/>
    <property type="match status" value="1"/>
</dbReference>
<dbReference type="InterPro" id="IPR004182">
    <property type="entry name" value="GRAM"/>
</dbReference>
<name>A0A2I0AIQ2_9ASPA</name>
<evidence type="ECO:0000256" key="1">
    <source>
        <dbReference type="ARBA" id="ARBA00009414"/>
    </source>
</evidence>
<dbReference type="EMBL" id="KZ451979">
    <property type="protein sequence ID" value="PKA55420.1"/>
    <property type="molecule type" value="Genomic_DNA"/>
</dbReference>
<dbReference type="InterPro" id="IPR037848">
    <property type="entry name" value="GEM-like"/>
</dbReference>